<dbReference type="EMBL" id="DSCQ01000025">
    <property type="protein sequence ID" value="HET20898.1"/>
    <property type="molecule type" value="Genomic_DNA"/>
</dbReference>
<dbReference type="GO" id="GO:0070897">
    <property type="term" value="P:transcription preinitiation complex assembly"/>
    <property type="evidence" value="ECO:0007669"/>
    <property type="project" value="InterPro"/>
</dbReference>
<name>A0A7C2NM76_ARCFL</name>
<dbReference type="Gene3D" id="1.10.472.10">
    <property type="entry name" value="Cyclin-like"/>
    <property type="match status" value="1"/>
</dbReference>
<evidence type="ECO:0000259" key="3">
    <source>
        <dbReference type="Pfam" id="PF00382"/>
    </source>
</evidence>
<sequence length="232" mass="26883">MLCECGETAVLDVRRAEYYCPKCGIVIERKEPEHYLPRRRERELPKRNVTKGVIPEPRLKIKRKKMPKTIEIAESIARALQLPKNTSETAKHLAKKAVKNGMHGRRVAAACVLAACRMHGVLRTTKEFEREGDVTSKELLYSLKTLQKKLNLRVRRFDSEDYVRVFAARLNFYGPPLENDNKDGENCRRKNKRKTYICSSCGRLSQRRFLDEGRLLLFRRFLPLPCAGLPLL</sequence>
<dbReference type="InterPro" id="IPR036915">
    <property type="entry name" value="Cyclin-like_sf"/>
</dbReference>
<dbReference type="GO" id="GO:0017025">
    <property type="term" value="F:TBP-class protein binding"/>
    <property type="evidence" value="ECO:0007669"/>
    <property type="project" value="InterPro"/>
</dbReference>
<keyword evidence="1" id="KW-0805">Transcription regulation</keyword>
<feature type="domain" description="Transcription factor TFIIB cyclin-like" evidence="3">
    <location>
        <begin position="74"/>
        <end position="148"/>
    </location>
</feature>
<dbReference type="AlphaFoldDB" id="A0A7C2NM76"/>
<dbReference type="Pfam" id="PF00382">
    <property type="entry name" value="TFIIB"/>
    <property type="match status" value="1"/>
</dbReference>
<evidence type="ECO:0000256" key="2">
    <source>
        <dbReference type="ARBA" id="ARBA00023163"/>
    </source>
</evidence>
<dbReference type="GO" id="GO:0097550">
    <property type="term" value="C:transcription preinitiation complex"/>
    <property type="evidence" value="ECO:0007669"/>
    <property type="project" value="TreeGrafter"/>
</dbReference>
<dbReference type="InterPro" id="IPR000812">
    <property type="entry name" value="TFIIB"/>
</dbReference>
<gene>
    <name evidence="4" type="ORF">ENN70_02080</name>
</gene>
<dbReference type="PANTHER" id="PTHR11618:SF13">
    <property type="entry name" value="TRANSCRIPTION INITIATION FACTOR IIB"/>
    <property type="match status" value="1"/>
</dbReference>
<organism evidence="4">
    <name type="scientific">Archaeoglobus fulgidus</name>
    <dbReference type="NCBI Taxonomy" id="2234"/>
    <lineage>
        <taxon>Archaea</taxon>
        <taxon>Methanobacteriati</taxon>
        <taxon>Methanobacteriota</taxon>
        <taxon>Archaeoglobi</taxon>
        <taxon>Archaeoglobales</taxon>
        <taxon>Archaeoglobaceae</taxon>
        <taxon>Archaeoglobus</taxon>
    </lineage>
</organism>
<comment type="caution">
    <text evidence="4">The sequence shown here is derived from an EMBL/GenBank/DDBJ whole genome shotgun (WGS) entry which is preliminary data.</text>
</comment>
<accession>A0A7C2NM76</accession>
<protein>
    <recommendedName>
        <fullName evidence="3">Transcription factor TFIIB cyclin-like domain-containing protein</fullName>
    </recommendedName>
</protein>
<evidence type="ECO:0000256" key="1">
    <source>
        <dbReference type="ARBA" id="ARBA00023015"/>
    </source>
</evidence>
<keyword evidence="2" id="KW-0804">Transcription</keyword>
<proteinExistence type="predicted"/>
<dbReference type="PANTHER" id="PTHR11618">
    <property type="entry name" value="TRANSCRIPTION INITIATION FACTOR IIB-RELATED"/>
    <property type="match status" value="1"/>
</dbReference>
<reference evidence="4" key="1">
    <citation type="journal article" date="2020" name="mSystems">
        <title>Genome- and Community-Level Interaction Insights into Carbon Utilization and Element Cycling Functions of Hydrothermarchaeota in Hydrothermal Sediment.</title>
        <authorList>
            <person name="Zhou Z."/>
            <person name="Liu Y."/>
            <person name="Xu W."/>
            <person name="Pan J."/>
            <person name="Luo Z.H."/>
            <person name="Li M."/>
        </authorList>
    </citation>
    <scope>NUCLEOTIDE SEQUENCE [LARGE SCALE GENOMIC DNA]</scope>
    <source>
        <strain evidence="4">SpSt-12</strain>
    </source>
</reference>
<dbReference type="InterPro" id="IPR013150">
    <property type="entry name" value="TFIIB_cyclin"/>
</dbReference>
<dbReference type="SUPFAM" id="SSF47954">
    <property type="entry name" value="Cyclin-like"/>
    <property type="match status" value="1"/>
</dbReference>
<evidence type="ECO:0000313" key="4">
    <source>
        <dbReference type="EMBL" id="HET20898.1"/>
    </source>
</evidence>